<sequence length="140" mass="15644">MINPTLTLKDKALAGAMFLRNYAAMMADTDNPMMVLSVEPHLIAADAIEQVVQENTCLRNQLATLQTAADPAKESAEHTCHTTFIKGTRVCLKNSPQQRGTVVDTRTSSPAIDRVFVRFDPPFEEDRWVKTRNLEITPDK</sequence>
<dbReference type="Proteomes" id="UP000254460">
    <property type="component" value="Unassembled WGS sequence"/>
</dbReference>
<name>A0A377HBV8_ECOLX</name>
<dbReference type="AlphaFoldDB" id="A0A377HBV8"/>
<reference evidence="1 2" key="1">
    <citation type="submission" date="2018-06" db="EMBL/GenBank/DDBJ databases">
        <authorList>
            <consortium name="Pathogen Informatics"/>
            <person name="Doyle S."/>
        </authorList>
    </citation>
    <scope>NUCLEOTIDE SEQUENCE [LARGE SCALE GENOMIC DNA]</scope>
    <source>
        <strain evidence="1 2">NCTC9706</strain>
    </source>
</reference>
<dbReference type="EMBL" id="UGGJ01000005">
    <property type="protein sequence ID" value="STO40065.1"/>
    <property type="molecule type" value="Genomic_DNA"/>
</dbReference>
<evidence type="ECO:0000313" key="2">
    <source>
        <dbReference type="Proteomes" id="UP000254460"/>
    </source>
</evidence>
<organism evidence="1 2">
    <name type="scientific">Escherichia coli</name>
    <dbReference type="NCBI Taxonomy" id="562"/>
    <lineage>
        <taxon>Bacteria</taxon>
        <taxon>Pseudomonadati</taxon>
        <taxon>Pseudomonadota</taxon>
        <taxon>Gammaproteobacteria</taxon>
        <taxon>Enterobacterales</taxon>
        <taxon>Enterobacteriaceae</taxon>
        <taxon>Escherichia</taxon>
    </lineage>
</organism>
<accession>A0A377HBV8</accession>
<proteinExistence type="predicted"/>
<protein>
    <submittedName>
        <fullName evidence="1">Uncharacterized protein</fullName>
    </submittedName>
</protein>
<dbReference type="RefSeq" id="WP_000609701.1">
    <property type="nucleotide sequence ID" value="NZ_UGGJ01000005.1"/>
</dbReference>
<gene>
    <name evidence="1" type="ORF">NCTC9706_04350</name>
</gene>
<evidence type="ECO:0000313" key="1">
    <source>
        <dbReference type="EMBL" id="STO40065.1"/>
    </source>
</evidence>